<reference evidence="2" key="1">
    <citation type="journal article" date="2014" name="Int. J. Syst. Evol. Microbiol.">
        <title>Complete genome sequence of Corynebacterium casei LMG S-19264T (=DSM 44701T), isolated from a smear-ripened cheese.</title>
        <authorList>
            <consortium name="US DOE Joint Genome Institute (JGI-PGF)"/>
            <person name="Walter F."/>
            <person name="Albersmeier A."/>
            <person name="Kalinowski J."/>
            <person name="Ruckert C."/>
        </authorList>
    </citation>
    <scope>NUCLEOTIDE SEQUENCE</scope>
    <source>
        <strain evidence="2">JCM 4335</strain>
    </source>
</reference>
<evidence type="ECO:0000259" key="1">
    <source>
        <dbReference type="Pfam" id="PF18735"/>
    </source>
</evidence>
<protein>
    <recommendedName>
        <fullName evidence="1">RiboL-PSP-HEPN domain-containing protein</fullName>
    </recommendedName>
</protein>
<reference evidence="2" key="2">
    <citation type="submission" date="2020-09" db="EMBL/GenBank/DDBJ databases">
        <authorList>
            <person name="Sun Q."/>
            <person name="Ohkuma M."/>
        </authorList>
    </citation>
    <scope>NUCLEOTIDE SEQUENCE</scope>
    <source>
        <strain evidence="2">JCM 4335</strain>
    </source>
</reference>
<name>A0A918EJ09_9ACTN</name>
<evidence type="ECO:0000313" key="3">
    <source>
        <dbReference type="Proteomes" id="UP000654123"/>
    </source>
</evidence>
<comment type="caution">
    <text evidence="2">The sequence shown here is derived from an EMBL/GenBank/DDBJ whole genome shotgun (WGS) entry which is preliminary data.</text>
</comment>
<feature type="domain" description="RiboL-PSP-HEPN" evidence="1">
    <location>
        <begin position="36"/>
        <end position="227"/>
    </location>
</feature>
<dbReference type="RefSeq" id="WP_189529236.1">
    <property type="nucleotide sequence ID" value="NZ_BMSV01000001.1"/>
</dbReference>
<keyword evidence="3" id="KW-1185">Reference proteome</keyword>
<dbReference type="InterPro" id="IPR041519">
    <property type="entry name" value="HEPN_RiboL-PSP"/>
</dbReference>
<dbReference type="EMBL" id="BMSV01000001">
    <property type="protein sequence ID" value="GGP87694.1"/>
    <property type="molecule type" value="Genomic_DNA"/>
</dbReference>
<proteinExistence type="predicted"/>
<dbReference type="Proteomes" id="UP000654123">
    <property type="component" value="Unassembled WGS sequence"/>
</dbReference>
<dbReference type="Pfam" id="PF18735">
    <property type="entry name" value="HEPN_RiboL-PSP"/>
    <property type="match status" value="1"/>
</dbReference>
<accession>A0A918EJ09</accession>
<dbReference type="AlphaFoldDB" id="A0A918EJ09"/>
<organism evidence="2 3">
    <name type="scientific">Streptomyces roseolilacinus</name>
    <dbReference type="NCBI Taxonomy" id="66904"/>
    <lineage>
        <taxon>Bacteria</taxon>
        <taxon>Bacillati</taxon>
        <taxon>Actinomycetota</taxon>
        <taxon>Actinomycetes</taxon>
        <taxon>Kitasatosporales</taxon>
        <taxon>Streptomycetaceae</taxon>
        <taxon>Streptomyces</taxon>
    </lineage>
</organism>
<gene>
    <name evidence="2" type="ORF">GCM10010249_01230</name>
</gene>
<sequence>MHGILKAALARFDEILSALEFDEKLQSLTETRESARNSEWRRLVYSGSIINLYGCLEQFVDDIIARYASLCATFFPEYTDLPENIQKAHDSQARQLLTRDSGGRLDRNDIDEMLRSLASCLDGAEDYTLSGIALSFHDRNLKGDMLSDLLRRVNVNFSDSIGKIDIKTLQDGLLSGLYKDVESILADLVSRRNEIAHGDYVDLASSDILTAICEVLKKLVTAIFDEIRKATFLHLSPALVGYVKQYYAKPKAHIIALEATEISVGDTVFGIEKGSSRLRAARIHTLKDEDIQAHCLAKDALQAEDGCIGMTLTPDVIFVGKVSSLSTEISALLADAEFLDSLAGETSDEHDSGRPQETANTT</sequence>
<evidence type="ECO:0000313" key="2">
    <source>
        <dbReference type="EMBL" id="GGP87694.1"/>
    </source>
</evidence>